<feature type="compositionally biased region" description="Basic and acidic residues" evidence="1">
    <location>
        <begin position="841"/>
        <end position="860"/>
    </location>
</feature>
<dbReference type="PANTHER" id="PTHR46601:SF2">
    <property type="entry name" value="UBIQUITIN-LIKE PROTEASE FAMILY PROFILE DOMAIN-CONTAINING PROTEIN"/>
    <property type="match status" value="1"/>
</dbReference>
<dbReference type="Proteomes" id="UP001154078">
    <property type="component" value="Chromosome 5"/>
</dbReference>
<feature type="transmembrane region" description="Helical" evidence="2">
    <location>
        <begin position="29"/>
        <end position="55"/>
    </location>
</feature>
<name>A0A9P0B618_BRAAE</name>
<feature type="compositionally biased region" description="Low complexity" evidence="1">
    <location>
        <begin position="463"/>
        <end position="477"/>
    </location>
</feature>
<feature type="compositionally biased region" description="Basic and acidic residues" evidence="1">
    <location>
        <begin position="417"/>
        <end position="426"/>
    </location>
</feature>
<evidence type="ECO:0000256" key="2">
    <source>
        <dbReference type="SAM" id="Phobius"/>
    </source>
</evidence>
<organism evidence="3 4">
    <name type="scientific">Brassicogethes aeneus</name>
    <name type="common">Rape pollen beetle</name>
    <name type="synonym">Meligethes aeneus</name>
    <dbReference type="NCBI Taxonomy" id="1431903"/>
    <lineage>
        <taxon>Eukaryota</taxon>
        <taxon>Metazoa</taxon>
        <taxon>Ecdysozoa</taxon>
        <taxon>Arthropoda</taxon>
        <taxon>Hexapoda</taxon>
        <taxon>Insecta</taxon>
        <taxon>Pterygota</taxon>
        <taxon>Neoptera</taxon>
        <taxon>Endopterygota</taxon>
        <taxon>Coleoptera</taxon>
        <taxon>Polyphaga</taxon>
        <taxon>Cucujiformia</taxon>
        <taxon>Nitidulidae</taxon>
        <taxon>Meligethinae</taxon>
        <taxon>Brassicogethes</taxon>
    </lineage>
</organism>
<feature type="compositionally biased region" description="Basic and acidic residues" evidence="1">
    <location>
        <begin position="874"/>
        <end position="886"/>
    </location>
</feature>
<feature type="region of interest" description="Disordered" evidence="1">
    <location>
        <begin position="1003"/>
        <end position="1047"/>
    </location>
</feature>
<feature type="compositionally biased region" description="Low complexity" evidence="1">
    <location>
        <begin position="1012"/>
        <end position="1029"/>
    </location>
</feature>
<keyword evidence="4" id="KW-1185">Reference proteome</keyword>
<gene>
    <name evidence="3" type="ORF">MELIAE_LOCUS8090</name>
</gene>
<keyword evidence="2" id="KW-0812">Transmembrane</keyword>
<feature type="region of interest" description="Disordered" evidence="1">
    <location>
        <begin position="732"/>
        <end position="760"/>
    </location>
</feature>
<dbReference type="EMBL" id="OV121136">
    <property type="protein sequence ID" value="CAH0557348.1"/>
    <property type="molecule type" value="Genomic_DNA"/>
</dbReference>
<dbReference type="AlphaFoldDB" id="A0A9P0B618"/>
<accession>A0A9P0B618</accession>
<dbReference type="OrthoDB" id="10072397at2759"/>
<evidence type="ECO:0000313" key="4">
    <source>
        <dbReference type="Proteomes" id="UP001154078"/>
    </source>
</evidence>
<feature type="region of interest" description="Disordered" evidence="1">
    <location>
        <begin position="417"/>
        <end position="436"/>
    </location>
</feature>
<feature type="region of interest" description="Disordered" evidence="1">
    <location>
        <begin position="459"/>
        <end position="483"/>
    </location>
</feature>
<reference evidence="3" key="1">
    <citation type="submission" date="2021-12" db="EMBL/GenBank/DDBJ databases">
        <authorList>
            <person name="King R."/>
        </authorList>
    </citation>
    <scope>NUCLEOTIDE SEQUENCE</scope>
</reference>
<dbReference type="InterPro" id="IPR013083">
    <property type="entry name" value="Znf_RING/FYVE/PHD"/>
</dbReference>
<sequence length="1197" mass="136541">MVVKCFFDKHLCLVKGGDKVIWTKMPSDIVSFAVTTGFGVTVLTGIISGVCYLLAQGINKKRYSRPGQEWYCTNCGTYLRSIEGILEGDRVVTCEKCNTRVCKNRCSSKNLTERWVCNVCSKTPLSWYESVLKIIQPSRVSVNLSAMDRDSLKQFESDLEEMCNKEKAEIRDFIERLVNAMLGDNVDDACVSRLYKDKKYDAVFEKYHQDLSRALTELGCSLQTSIAMIKTLESQLKVFKTHCFVKRVQERYFDEQKVHLAEDEVLVVQIDFAENYSLVSQNEIQSAHWSHKQVTIFTCVVWTPQQTFSIAIISDYMGHDKYAVYVFLQEIFKKIHLNYPHLLQHLCKTVIFSDGCAAQFKNKYTLSNLCYYDVEFNLPSVEWNFFASSHGKGAVDALGGVVKRTVWRERLLRDSNELPSLQKDETNPEVPSEDNNSTYEDLLATAIINKVISSCQNNQNLPSSSANSVSSRQSTSSRTKDDREYFFGEETLDSKWKTTDLDTTSISSLEDWMQNEHNGTKKYVDKVTLTIKQNIEELPPTDSEDDDQDDSEYFKNKSLLSDDDANWFLQKRQFQGTHSPVPVPMLVPDPTGDAKVLIGDKELDETSDLSDIDADFGDTETIPEVKSLLVNSKTIIGGKNSIEQVSIGSDGELSADSGVRDDTKDFDYFGSNNNIDEPMIYAEAVNPSKTDITVDDDNIEDVSITSSYSNTEKDTEYTERYASLPRTIEKSASMSKYDREQRKRAIEKEETLNVQNIQEDENENYPNIEMIGNYTKKEREKWKHAVQMENNPYSKENIEKRLSRSNSSTSSLFGKDYYIKQSSKPGGSKAEAEVSLPKWPRNIENKDQLESEVPKEEEIYTAKPAIVQEEPDEEPIKPKIITERADTSFSEMTSDSDVSFNMYDVATAQVYRKKFKEPEVDEDVDRTSNGDVKRKINKYNDKSKFGSLARWVSTPNISNGSFDTPPTVVRRKKDNTLISKIYMDPNVRKEALTKREYIPDEADRIDTPTFRTQSSLDSTSSPILSSSLTPERKKSIISSTPSTAERKKSVQSLGFKVEENNNFEIQEVQTEMLYSSGDSEDFNKVLERFNSQESINSVDRKKEIDPILDEINHKHLVAERLGKFSKSMPDVGNEKPIPQMNLSREINNNIIEEEELKISVKDLRKRFERDDEPKNFIANSLTARTLGRGTINNLKFN</sequence>
<proteinExistence type="predicted"/>
<dbReference type="PANTHER" id="PTHR46601">
    <property type="entry name" value="ULP_PROTEASE DOMAIN-CONTAINING PROTEIN"/>
    <property type="match status" value="1"/>
</dbReference>
<feature type="region of interest" description="Disordered" evidence="1">
    <location>
        <begin position="793"/>
        <end position="894"/>
    </location>
</feature>
<evidence type="ECO:0000313" key="3">
    <source>
        <dbReference type="EMBL" id="CAH0557348.1"/>
    </source>
</evidence>
<dbReference type="Gene3D" id="3.30.40.10">
    <property type="entry name" value="Zinc/RING finger domain, C3HC4 (zinc finger)"/>
    <property type="match status" value="1"/>
</dbReference>
<evidence type="ECO:0000256" key="1">
    <source>
        <dbReference type="SAM" id="MobiDB-lite"/>
    </source>
</evidence>
<keyword evidence="2" id="KW-1133">Transmembrane helix</keyword>
<feature type="compositionally biased region" description="Basic and acidic residues" evidence="1">
    <location>
        <begin position="736"/>
        <end position="751"/>
    </location>
</feature>
<protein>
    <submittedName>
        <fullName evidence="3">Uncharacterized protein</fullName>
    </submittedName>
</protein>
<keyword evidence="2" id="KW-0472">Membrane</keyword>